<evidence type="ECO:0000313" key="1">
    <source>
        <dbReference type="EMBL" id="WMN20244.1"/>
    </source>
</evidence>
<reference evidence="1 2" key="1">
    <citation type="journal article" date="2023" name="Access Microbiol">
        <title>The genome of a steinernematid-associated Pseudomonas piscis bacterium encodes the biosynthesis of insect toxins.</title>
        <authorList>
            <person name="Awori R.M."/>
            <person name="Hendre P."/>
            <person name="Amugune N.O."/>
        </authorList>
    </citation>
    <scope>NUCLEOTIDE SEQUENCE [LARGE SCALE GENOMIC DNA]</scope>
    <source>
        <strain evidence="1 2">75</strain>
    </source>
</reference>
<protein>
    <recommendedName>
        <fullName evidence="3">Lipoprotein</fullName>
    </recommendedName>
</protein>
<evidence type="ECO:0000313" key="2">
    <source>
        <dbReference type="Proteomes" id="UP001237292"/>
    </source>
</evidence>
<dbReference type="RefSeq" id="WP_282878222.1">
    <property type="nucleotide sequence ID" value="NZ_CP133164.1"/>
</dbReference>
<organism evidence="1 2">
    <name type="scientific">Pseudomonas piscis</name>
    <dbReference type="NCBI Taxonomy" id="2614538"/>
    <lineage>
        <taxon>Bacteria</taxon>
        <taxon>Pseudomonadati</taxon>
        <taxon>Pseudomonadota</taxon>
        <taxon>Gammaproteobacteria</taxon>
        <taxon>Pseudomonadales</taxon>
        <taxon>Pseudomonadaceae</taxon>
        <taxon>Pseudomonas</taxon>
    </lineage>
</organism>
<evidence type="ECO:0008006" key="3">
    <source>
        <dbReference type="Google" id="ProtNLM"/>
    </source>
</evidence>
<dbReference type="EMBL" id="CP133164">
    <property type="protein sequence ID" value="WMN20244.1"/>
    <property type="molecule type" value="Genomic_DNA"/>
</dbReference>
<proteinExistence type="predicted"/>
<dbReference type="Proteomes" id="UP001237292">
    <property type="component" value="Chromosome"/>
</dbReference>
<gene>
    <name evidence="1" type="ORF">QL104_12900</name>
</gene>
<keyword evidence="2" id="KW-1185">Reference proteome</keyword>
<name>A0ABY9NNU1_9PSED</name>
<accession>A0ABY9NNU1</accession>
<sequence length="341" mass="37275">MCSQALGAGRGRTWLFVLGLLVLAGCANRGPEPVVPAPVAPATWRQVDRALLEASARATVQAEVYAQGSMEHWRTRVYQQTDESFIPWFSGYWTQEWLALKVGWYSLNSRGDSEQAARRLALYLQEQYQQRVLAPVALEIDADQITAQAMEFYVQQLRLQLTQVSTRLQLPAAQLDQHLEGIMAIDLGPQASQRASLRQLLQVEPIVRLPAYGPLLQQLRLPEQATGISGVPRVAQQTSEKLQAQFAGRGVAGAVAAAVGRVAGALISVGVAGVRALVQDDARPDLQAQTRRDLGEAFDQAWLRQLHDPQHGVMAGVYYLGRQLEGQLQSPAESAEVGAVP</sequence>